<evidence type="ECO:0000313" key="3">
    <source>
        <dbReference type="EMBL" id="KAJ2687668.1"/>
    </source>
</evidence>
<feature type="compositionally biased region" description="Low complexity" evidence="2">
    <location>
        <begin position="664"/>
        <end position="683"/>
    </location>
</feature>
<reference evidence="3" key="1">
    <citation type="submission" date="2022-07" db="EMBL/GenBank/DDBJ databases">
        <title>Phylogenomic reconstructions and comparative analyses of Kickxellomycotina fungi.</title>
        <authorList>
            <person name="Reynolds N.K."/>
            <person name="Stajich J.E."/>
            <person name="Barry K."/>
            <person name="Grigoriev I.V."/>
            <person name="Crous P."/>
            <person name="Smith M.E."/>
        </authorList>
    </citation>
    <scope>NUCLEOTIDE SEQUENCE</scope>
    <source>
        <strain evidence="3">CBS 109367</strain>
    </source>
</reference>
<feature type="compositionally biased region" description="Low complexity" evidence="2">
    <location>
        <begin position="35"/>
        <end position="46"/>
    </location>
</feature>
<proteinExistence type="predicted"/>
<dbReference type="Pfam" id="PF08238">
    <property type="entry name" value="Sel1"/>
    <property type="match status" value="7"/>
</dbReference>
<feature type="region of interest" description="Disordered" evidence="2">
    <location>
        <begin position="492"/>
        <end position="685"/>
    </location>
</feature>
<dbReference type="EMBL" id="JANBTX010000065">
    <property type="protein sequence ID" value="KAJ2687668.1"/>
    <property type="molecule type" value="Genomic_DNA"/>
</dbReference>
<dbReference type="SUPFAM" id="SSF81901">
    <property type="entry name" value="HCP-like"/>
    <property type="match status" value="1"/>
</dbReference>
<comment type="caution">
    <text evidence="3">The sequence shown here is derived from an EMBL/GenBank/DDBJ whole genome shotgun (WGS) entry which is preliminary data.</text>
</comment>
<feature type="compositionally biased region" description="Polar residues" evidence="2">
    <location>
        <begin position="1"/>
        <end position="17"/>
    </location>
</feature>
<sequence>MASNNGGYYDSSHNQAQFRRATGKVAMANNTAAGPPLHHQPSQQLQYAHVSPQGLPPQNPYGATSPQYAAGQQMQPMYAPGPGSVMGHGAANSALPSPRTYQQQPQHMQQAMYFVHPTNPAYPPQPLTPSGSHYGVPAQQQQQQQLVPAQPHAPPQGPHAQVQYQGGNPATQHQPQHQQVQRVNESLGWDQYDDGSEESLDLYSHHQRSRQQQQQQQPQQQGLKPNPSMSNDSAIHNVSYGGAETANSSISHSSLVDDLRRMGIGSAQTASRQQAPPVARKNVSSEALRKREQELEDAYDDDDGIAGVDIDVTLFPTNSRQMAHIGRSEKYGSPADSAPHTTSSSPAGAPPTGKNLESTPTTATSNAIAGVPKGMPGKPPYKPSLLQSHPHFAERNQTSPRMSPRHVRSNVSDAGSRQQSVAAARMGLARSASMNRSRSFATTSVHSGRHGLAHSPRLISSSSLASRPHHGRPLTPGKTLVLVGPKTLRLLRNQSSGPRHPSGRAKSVTASSAQLQPLPPHWSRCNRRAAPGSAYRSNSINHTRSRSGHSPNISTTSSTVVRNPALALAGGSPMIGMSRNGSPMGPQQPPQDMAGGQRFYGSAGRTGPAGTLAGVHSNATTNSNSSPVYSGRPYANDNGFDSSSDRVAGGGRPALQQYPPPPHQQQQMQQQNQQMQQQQQQHQVYGAPAQFYSDPRDRNGTARMAASPYAQVPHSSMPPPANDAYAQGQNYSLSSSGDALPNPEPGFLPPPGMRPWTSSSKSLPIAVGQHSGERDTPSSGSSSAVGIAPMINMPSAKVIGASPLAKPPPPTLASLEAYRASIRRSSDPAAQLEFAKYILEHARGMADQEKSGKAAASRYEMLTSEGIKWVKKLAGGGITVHRSNIAAEAQFFLGSVYSQGIYGVVKDDVKAFSYYQQASKAQHAEANYRTAVCYEMGVGTRKDVARALQFYRKAAAQTNVPAMYKLGVILTKGLLGVAATPREGITWLKRGADNATPECPHALHELALCYESNSIPEIIPDESYARELFIKAGRLGYVPSQVRLGQAYEYGTLGCAVDPRKSIGWYTRAAEKGDSDAELALSGWYLTGAEPFLPQNDVEAYLWARRAADRGLDKAEYAVGYYYECGIGVAQPDVHEAQAWYARAARKNNRRAISRLRELKQMGIQAAAASRMSRPRRSKEGSLF</sequence>
<feature type="compositionally biased region" description="Polar residues" evidence="2">
    <location>
        <begin position="727"/>
        <end position="737"/>
    </location>
</feature>
<keyword evidence="4" id="KW-1185">Reference proteome</keyword>
<name>A0A9W8L4X9_9FUNG</name>
<gene>
    <name evidence="3" type="ORF">IWW39_002744</name>
</gene>
<feature type="compositionally biased region" description="Low complexity" evidence="2">
    <location>
        <begin position="211"/>
        <end position="221"/>
    </location>
</feature>
<feature type="region of interest" description="Disordered" evidence="2">
    <location>
        <begin position="1"/>
        <end position="183"/>
    </location>
</feature>
<feature type="region of interest" description="Disordered" evidence="2">
    <location>
        <begin position="708"/>
        <end position="786"/>
    </location>
</feature>
<evidence type="ECO:0000256" key="2">
    <source>
        <dbReference type="SAM" id="MobiDB-lite"/>
    </source>
</evidence>
<feature type="compositionally biased region" description="Low complexity" evidence="2">
    <location>
        <begin position="172"/>
        <end position="181"/>
    </location>
</feature>
<feature type="compositionally biased region" description="Polar residues" evidence="2">
    <location>
        <begin position="227"/>
        <end position="236"/>
    </location>
</feature>
<keyword evidence="1" id="KW-0677">Repeat</keyword>
<dbReference type="PANTHER" id="PTHR46430:SF3">
    <property type="entry name" value="ACTIVATOR OF C KINASE PROTEIN 1"/>
    <property type="match status" value="1"/>
</dbReference>
<feature type="compositionally biased region" description="Polar residues" evidence="2">
    <location>
        <begin position="245"/>
        <end position="254"/>
    </location>
</feature>
<dbReference type="InterPro" id="IPR006597">
    <property type="entry name" value="Sel1-like"/>
</dbReference>
<organism evidence="3 4">
    <name type="scientific">Coemansia spiralis</name>
    <dbReference type="NCBI Taxonomy" id="417178"/>
    <lineage>
        <taxon>Eukaryota</taxon>
        <taxon>Fungi</taxon>
        <taxon>Fungi incertae sedis</taxon>
        <taxon>Zoopagomycota</taxon>
        <taxon>Kickxellomycotina</taxon>
        <taxon>Kickxellomycetes</taxon>
        <taxon>Kickxellales</taxon>
        <taxon>Kickxellaceae</taxon>
        <taxon>Coemansia</taxon>
    </lineage>
</organism>
<feature type="compositionally biased region" description="Polar residues" evidence="2">
    <location>
        <begin position="617"/>
        <end position="628"/>
    </location>
</feature>
<feature type="compositionally biased region" description="Polar residues" evidence="2">
    <location>
        <begin position="409"/>
        <end position="418"/>
    </location>
</feature>
<dbReference type="PANTHER" id="PTHR46430">
    <property type="entry name" value="PROTEIN SKT5-RELATED"/>
    <property type="match status" value="1"/>
</dbReference>
<dbReference type="InterPro" id="IPR011990">
    <property type="entry name" value="TPR-like_helical_dom_sf"/>
</dbReference>
<feature type="compositionally biased region" description="Acidic residues" evidence="2">
    <location>
        <begin position="294"/>
        <end position="304"/>
    </location>
</feature>
<dbReference type="SMART" id="SM00671">
    <property type="entry name" value="SEL1"/>
    <property type="match status" value="7"/>
</dbReference>
<dbReference type="Proteomes" id="UP001151516">
    <property type="component" value="Unassembled WGS sequence"/>
</dbReference>
<feature type="compositionally biased region" description="Polar residues" evidence="2">
    <location>
        <begin position="61"/>
        <end position="75"/>
    </location>
</feature>
<accession>A0A9W8L4X9</accession>
<protein>
    <recommendedName>
        <fullName evidence="5">HCP-like protein</fullName>
    </recommendedName>
</protein>
<feature type="region of interest" description="Disordered" evidence="2">
    <location>
        <begin position="328"/>
        <end position="418"/>
    </location>
</feature>
<dbReference type="OrthoDB" id="272077at2759"/>
<feature type="compositionally biased region" description="Pro residues" evidence="2">
    <location>
        <begin position="742"/>
        <end position="753"/>
    </location>
</feature>
<evidence type="ECO:0000256" key="1">
    <source>
        <dbReference type="ARBA" id="ARBA00022737"/>
    </source>
</evidence>
<evidence type="ECO:0000313" key="4">
    <source>
        <dbReference type="Proteomes" id="UP001151516"/>
    </source>
</evidence>
<feature type="compositionally biased region" description="Polar residues" evidence="2">
    <location>
        <begin position="355"/>
        <end position="367"/>
    </location>
</feature>
<feature type="compositionally biased region" description="Low complexity" evidence="2">
    <location>
        <begin position="137"/>
        <end position="150"/>
    </location>
</feature>
<feature type="compositionally biased region" description="Polar residues" evidence="2">
    <location>
        <begin position="535"/>
        <end position="561"/>
    </location>
</feature>
<evidence type="ECO:0008006" key="5">
    <source>
        <dbReference type="Google" id="ProtNLM"/>
    </source>
</evidence>
<dbReference type="Gene3D" id="1.25.40.10">
    <property type="entry name" value="Tetratricopeptide repeat domain"/>
    <property type="match status" value="2"/>
</dbReference>
<dbReference type="InterPro" id="IPR051726">
    <property type="entry name" value="Chitin_Synth_Reg"/>
</dbReference>
<feature type="region of interest" description="Disordered" evidence="2">
    <location>
        <begin position="203"/>
        <end position="304"/>
    </location>
</feature>
<dbReference type="AlphaFoldDB" id="A0A9W8L4X9"/>